<evidence type="ECO:0000313" key="1">
    <source>
        <dbReference type="EMBL" id="QDU80633.1"/>
    </source>
</evidence>
<dbReference type="Pfam" id="PF11149">
    <property type="entry name" value="DUF2924"/>
    <property type="match status" value="1"/>
</dbReference>
<dbReference type="KEGG" id="plon:Pla110_23640"/>
<accession>A0A518CN54</accession>
<proteinExistence type="predicted"/>
<dbReference type="EMBL" id="CP036281">
    <property type="protein sequence ID" value="QDU80633.1"/>
    <property type="molecule type" value="Genomic_DNA"/>
</dbReference>
<evidence type="ECO:0008006" key="3">
    <source>
        <dbReference type="Google" id="ProtNLM"/>
    </source>
</evidence>
<dbReference type="OrthoDB" id="284135at2"/>
<evidence type="ECO:0000313" key="2">
    <source>
        <dbReference type="Proteomes" id="UP000317178"/>
    </source>
</evidence>
<sequence>MALNIKKELAVMERKSVRELREVYEDVFGEACRSNHKQWIIKRVAWRMQANVEGDLSERARKRAEELAKDADLRMKSPVNRSPAEPQTGMRRVTGKITSSHDRRLPMPGTVLIRDYKGEEIQVMVLPNAFEYHGETFKFLTAVARAVTGLHCNGFRFFNLTDKKASK</sequence>
<gene>
    <name evidence="1" type="ORF">Pla110_23640</name>
</gene>
<name>A0A518CN54_9PLAN</name>
<dbReference type="Proteomes" id="UP000317178">
    <property type="component" value="Chromosome"/>
</dbReference>
<organism evidence="1 2">
    <name type="scientific">Polystyrenella longa</name>
    <dbReference type="NCBI Taxonomy" id="2528007"/>
    <lineage>
        <taxon>Bacteria</taxon>
        <taxon>Pseudomonadati</taxon>
        <taxon>Planctomycetota</taxon>
        <taxon>Planctomycetia</taxon>
        <taxon>Planctomycetales</taxon>
        <taxon>Planctomycetaceae</taxon>
        <taxon>Polystyrenella</taxon>
    </lineage>
</organism>
<reference evidence="1 2" key="1">
    <citation type="submission" date="2019-02" db="EMBL/GenBank/DDBJ databases">
        <title>Deep-cultivation of Planctomycetes and their phenomic and genomic characterization uncovers novel biology.</title>
        <authorList>
            <person name="Wiegand S."/>
            <person name="Jogler M."/>
            <person name="Boedeker C."/>
            <person name="Pinto D."/>
            <person name="Vollmers J."/>
            <person name="Rivas-Marin E."/>
            <person name="Kohn T."/>
            <person name="Peeters S.H."/>
            <person name="Heuer A."/>
            <person name="Rast P."/>
            <person name="Oberbeckmann S."/>
            <person name="Bunk B."/>
            <person name="Jeske O."/>
            <person name="Meyerdierks A."/>
            <person name="Storesund J.E."/>
            <person name="Kallscheuer N."/>
            <person name="Luecker S."/>
            <person name="Lage O.M."/>
            <person name="Pohl T."/>
            <person name="Merkel B.J."/>
            <person name="Hornburger P."/>
            <person name="Mueller R.-W."/>
            <person name="Bruemmer F."/>
            <person name="Labrenz M."/>
            <person name="Spormann A.M."/>
            <person name="Op den Camp H."/>
            <person name="Overmann J."/>
            <person name="Amann R."/>
            <person name="Jetten M.S.M."/>
            <person name="Mascher T."/>
            <person name="Medema M.H."/>
            <person name="Devos D.P."/>
            <person name="Kaster A.-K."/>
            <person name="Ovreas L."/>
            <person name="Rohde M."/>
            <person name="Galperin M.Y."/>
            <person name="Jogler C."/>
        </authorList>
    </citation>
    <scope>NUCLEOTIDE SEQUENCE [LARGE SCALE GENOMIC DNA]</scope>
    <source>
        <strain evidence="1 2">Pla110</strain>
    </source>
</reference>
<protein>
    <recommendedName>
        <fullName evidence="3">DUF2924 domain-containing protein</fullName>
    </recommendedName>
</protein>
<dbReference type="RefSeq" id="WP_144995890.1">
    <property type="nucleotide sequence ID" value="NZ_CP036281.1"/>
</dbReference>
<dbReference type="AlphaFoldDB" id="A0A518CN54"/>
<keyword evidence="2" id="KW-1185">Reference proteome</keyword>
<dbReference type="InterPro" id="IPR021322">
    <property type="entry name" value="DUF2924"/>
</dbReference>